<dbReference type="EMBL" id="JAIQCV010000011">
    <property type="protein sequence ID" value="KAH1047351.1"/>
    <property type="molecule type" value="Genomic_DNA"/>
</dbReference>
<dbReference type="PANTHER" id="PTHR33710:SF77">
    <property type="entry name" value="DNASE I-LIKE SUPERFAMILY PROTEIN"/>
    <property type="match status" value="1"/>
</dbReference>
<feature type="compositionally biased region" description="Basic and acidic residues" evidence="1">
    <location>
        <begin position="7"/>
        <end position="20"/>
    </location>
</feature>
<protein>
    <recommendedName>
        <fullName evidence="4">Endonuclease/exonuclease/phosphatase domain-containing protein</fullName>
    </recommendedName>
</protein>
<accession>A0A9D3ULF2</accession>
<name>A0A9D3ULF2_9ROSI</name>
<evidence type="ECO:0000313" key="2">
    <source>
        <dbReference type="EMBL" id="KAH1047351.1"/>
    </source>
</evidence>
<dbReference type="PANTHER" id="PTHR33710">
    <property type="entry name" value="BNAC02G09200D PROTEIN"/>
    <property type="match status" value="1"/>
</dbReference>
<evidence type="ECO:0000256" key="1">
    <source>
        <dbReference type="SAM" id="MobiDB-lite"/>
    </source>
</evidence>
<sequence>MSIVGNLRKESTSLDQECEKKDGQIHGRRYPYFRDFMESPDLHDLGYKGPSFIWHRSGVHERRDKAIRNNAWIEAFPHCLVSHIPRIKPDHRPLLMSLRSNVTPPRGKPFRFFAGWTEHPEFLELAKNNWSYNGDMTTFIAKLTSNIKN</sequence>
<keyword evidence="3" id="KW-1185">Reference proteome</keyword>
<proteinExistence type="predicted"/>
<dbReference type="Proteomes" id="UP000828251">
    <property type="component" value="Unassembled WGS sequence"/>
</dbReference>
<evidence type="ECO:0008006" key="4">
    <source>
        <dbReference type="Google" id="ProtNLM"/>
    </source>
</evidence>
<organism evidence="2 3">
    <name type="scientific">Gossypium stocksii</name>
    <dbReference type="NCBI Taxonomy" id="47602"/>
    <lineage>
        <taxon>Eukaryota</taxon>
        <taxon>Viridiplantae</taxon>
        <taxon>Streptophyta</taxon>
        <taxon>Embryophyta</taxon>
        <taxon>Tracheophyta</taxon>
        <taxon>Spermatophyta</taxon>
        <taxon>Magnoliopsida</taxon>
        <taxon>eudicotyledons</taxon>
        <taxon>Gunneridae</taxon>
        <taxon>Pentapetalae</taxon>
        <taxon>rosids</taxon>
        <taxon>malvids</taxon>
        <taxon>Malvales</taxon>
        <taxon>Malvaceae</taxon>
        <taxon>Malvoideae</taxon>
        <taxon>Gossypium</taxon>
    </lineage>
</organism>
<dbReference type="SUPFAM" id="SSF56219">
    <property type="entry name" value="DNase I-like"/>
    <property type="match status" value="1"/>
</dbReference>
<dbReference type="AlphaFoldDB" id="A0A9D3ULF2"/>
<feature type="region of interest" description="Disordered" evidence="1">
    <location>
        <begin position="1"/>
        <end position="20"/>
    </location>
</feature>
<dbReference type="OrthoDB" id="1001832at2759"/>
<evidence type="ECO:0000313" key="3">
    <source>
        <dbReference type="Proteomes" id="UP000828251"/>
    </source>
</evidence>
<reference evidence="2 3" key="1">
    <citation type="journal article" date="2021" name="Plant Biotechnol. J.">
        <title>Multi-omics assisted identification of the key and species-specific regulatory components of drought-tolerant mechanisms in Gossypium stocksii.</title>
        <authorList>
            <person name="Yu D."/>
            <person name="Ke L."/>
            <person name="Zhang D."/>
            <person name="Wu Y."/>
            <person name="Sun Y."/>
            <person name="Mei J."/>
            <person name="Sun J."/>
            <person name="Sun Y."/>
        </authorList>
    </citation>
    <scope>NUCLEOTIDE SEQUENCE [LARGE SCALE GENOMIC DNA]</scope>
    <source>
        <strain evidence="3">cv. E1</strain>
        <tissue evidence="2">Leaf</tissue>
    </source>
</reference>
<dbReference type="InterPro" id="IPR036691">
    <property type="entry name" value="Endo/exonu/phosph_ase_sf"/>
</dbReference>
<gene>
    <name evidence="2" type="ORF">J1N35_038135</name>
</gene>
<comment type="caution">
    <text evidence="2">The sequence shown here is derived from an EMBL/GenBank/DDBJ whole genome shotgun (WGS) entry which is preliminary data.</text>
</comment>